<dbReference type="Gene3D" id="1.10.260.40">
    <property type="entry name" value="lambda repressor-like DNA-binding domains"/>
    <property type="match status" value="1"/>
</dbReference>
<comment type="caution">
    <text evidence="2">The sequence shown here is derived from an EMBL/GenBank/DDBJ whole genome shotgun (WGS) entry which is preliminary data.</text>
</comment>
<dbReference type="PROSITE" id="PS50943">
    <property type="entry name" value="HTH_CROC1"/>
    <property type="match status" value="1"/>
</dbReference>
<gene>
    <name evidence="2" type="ORF">DE4585_02841</name>
</gene>
<name>A0A4R8RWZ3_9MYCO</name>
<evidence type="ECO:0000259" key="1">
    <source>
        <dbReference type="PROSITE" id="PS50943"/>
    </source>
</evidence>
<dbReference type="EMBL" id="PECH01000008">
    <property type="protein sequence ID" value="TDZ79106.1"/>
    <property type="molecule type" value="Genomic_DNA"/>
</dbReference>
<proteinExistence type="predicted"/>
<dbReference type="SUPFAM" id="SSF47413">
    <property type="entry name" value="lambda repressor-like DNA-binding domains"/>
    <property type="match status" value="1"/>
</dbReference>
<dbReference type="InterPro" id="IPR001387">
    <property type="entry name" value="Cro/C1-type_HTH"/>
</dbReference>
<evidence type="ECO:0000313" key="3">
    <source>
        <dbReference type="Proteomes" id="UP000295117"/>
    </source>
</evidence>
<evidence type="ECO:0000313" key="2">
    <source>
        <dbReference type="EMBL" id="TDZ79106.1"/>
    </source>
</evidence>
<dbReference type="InterPro" id="IPR010982">
    <property type="entry name" value="Lambda_DNA-bd_dom_sf"/>
</dbReference>
<protein>
    <submittedName>
        <fullName evidence="2">Helix-turn-helix protein</fullName>
    </submittedName>
</protein>
<organism evidence="2 3">
    <name type="scientific">Mycobacteroides salmoniphilum</name>
    <dbReference type="NCBI Taxonomy" id="404941"/>
    <lineage>
        <taxon>Bacteria</taxon>
        <taxon>Bacillati</taxon>
        <taxon>Actinomycetota</taxon>
        <taxon>Actinomycetes</taxon>
        <taxon>Mycobacteriales</taxon>
        <taxon>Mycobacteriaceae</taxon>
        <taxon>Mycobacteroides</taxon>
    </lineage>
</organism>
<reference evidence="2 3" key="1">
    <citation type="journal article" date="2019" name="Sci. Rep.">
        <title>Extended insight into the Mycobacterium chelonae-abscessus complex through whole genome sequencing of Mycobacterium salmoniphilum outbreak and Mycobacterium salmoniphilum-like strains.</title>
        <authorList>
            <person name="Behra P.R.K."/>
            <person name="Das S."/>
            <person name="Pettersson B.M.F."/>
            <person name="Shirreff L."/>
            <person name="DuCote T."/>
            <person name="Jacobsson K.G."/>
            <person name="Ennis D.G."/>
            <person name="Kirsebom L.A."/>
        </authorList>
    </citation>
    <scope>NUCLEOTIDE SEQUENCE [LARGE SCALE GENOMIC DNA]</scope>
    <source>
        <strain evidence="2 3">DE 4585</strain>
    </source>
</reference>
<dbReference type="Proteomes" id="UP000295117">
    <property type="component" value="Unassembled WGS sequence"/>
</dbReference>
<feature type="domain" description="HTH cro/C1-type" evidence="1">
    <location>
        <begin position="55"/>
        <end position="115"/>
    </location>
</feature>
<dbReference type="SMART" id="SM00530">
    <property type="entry name" value="HTH_XRE"/>
    <property type="match status" value="1"/>
</dbReference>
<dbReference type="RefSeq" id="WP_134071667.1">
    <property type="nucleotide sequence ID" value="NZ_PECH01000008.1"/>
</dbReference>
<dbReference type="AlphaFoldDB" id="A0A4R8RWZ3"/>
<dbReference type="GO" id="GO:0003677">
    <property type="term" value="F:DNA binding"/>
    <property type="evidence" value="ECO:0007669"/>
    <property type="project" value="InterPro"/>
</dbReference>
<dbReference type="Pfam" id="PF13560">
    <property type="entry name" value="HTH_31"/>
    <property type="match status" value="1"/>
</dbReference>
<dbReference type="CDD" id="cd00093">
    <property type="entry name" value="HTH_XRE"/>
    <property type="match status" value="1"/>
</dbReference>
<sequence>MTEPEPWALAAVEGQQLARELRERLPKDAAETSITELALARQRHESWEKRFGEVVRGWRQDRNWSQDDVAEHLRHHGFEMHQTTVAKIERGARPLRVAEATALAEVFGMPIMAVFELSLPDDHATELVSHRIELEQARKRVDDSRETLYSIAQQHASLLAEVEKIVLRMNDDVAGEVSRGSEA</sequence>
<accession>A0A4R8RWZ3</accession>